<sequence>MPVQPPGPAHFCVMGGRATSSRQYCSSTARVLLNVGNGLVDNAGTGGAREEESWRRGEKEFWPGGEQLFKLSTAPRPVARSGPEEGSSFSSSSSSSATMCFAPSREVG</sequence>
<gene>
    <name evidence="2" type="ORF">HPBE_LOCUS8084</name>
</gene>
<evidence type="ECO:0000313" key="4">
    <source>
        <dbReference type="WBParaSite" id="HPBE_0000808301-mRNA-1"/>
    </source>
</evidence>
<feature type="compositionally biased region" description="Low complexity" evidence="1">
    <location>
        <begin position="87"/>
        <end position="96"/>
    </location>
</feature>
<organism evidence="3 4">
    <name type="scientific">Heligmosomoides polygyrus</name>
    <name type="common">Parasitic roundworm</name>
    <dbReference type="NCBI Taxonomy" id="6339"/>
    <lineage>
        <taxon>Eukaryota</taxon>
        <taxon>Metazoa</taxon>
        <taxon>Ecdysozoa</taxon>
        <taxon>Nematoda</taxon>
        <taxon>Chromadorea</taxon>
        <taxon>Rhabditida</taxon>
        <taxon>Rhabditina</taxon>
        <taxon>Rhabditomorpha</taxon>
        <taxon>Strongyloidea</taxon>
        <taxon>Heligmosomidae</taxon>
        <taxon>Heligmosomoides</taxon>
    </lineage>
</organism>
<reference evidence="4" key="2">
    <citation type="submission" date="2019-09" db="UniProtKB">
        <authorList>
            <consortium name="WormBaseParasite"/>
        </authorList>
    </citation>
    <scope>IDENTIFICATION</scope>
</reference>
<dbReference type="AlphaFoldDB" id="A0A183FLF2"/>
<accession>A0A183FLF2</accession>
<dbReference type="Proteomes" id="UP000050761">
    <property type="component" value="Unassembled WGS sequence"/>
</dbReference>
<protein>
    <submittedName>
        <fullName evidence="2 4">Uncharacterized protein</fullName>
    </submittedName>
</protein>
<evidence type="ECO:0000256" key="1">
    <source>
        <dbReference type="SAM" id="MobiDB-lite"/>
    </source>
</evidence>
<keyword evidence="3" id="KW-1185">Reference proteome</keyword>
<name>A0A183FLF2_HELPZ</name>
<evidence type="ECO:0000313" key="2">
    <source>
        <dbReference type="EMBL" id="VDO74810.1"/>
    </source>
</evidence>
<evidence type="ECO:0000313" key="3">
    <source>
        <dbReference type="Proteomes" id="UP000050761"/>
    </source>
</evidence>
<feature type="region of interest" description="Disordered" evidence="1">
    <location>
        <begin position="72"/>
        <end position="108"/>
    </location>
</feature>
<accession>A0A3P7XKB1</accession>
<dbReference type="WBParaSite" id="HPBE_0000808301-mRNA-1">
    <property type="protein sequence ID" value="HPBE_0000808301-mRNA-1"/>
    <property type="gene ID" value="HPBE_0000808301"/>
</dbReference>
<proteinExistence type="predicted"/>
<dbReference type="EMBL" id="UZAH01026050">
    <property type="protein sequence ID" value="VDO74810.1"/>
    <property type="molecule type" value="Genomic_DNA"/>
</dbReference>
<reference evidence="2 3" key="1">
    <citation type="submission" date="2018-11" db="EMBL/GenBank/DDBJ databases">
        <authorList>
            <consortium name="Pathogen Informatics"/>
        </authorList>
    </citation>
    <scope>NUCLEOTIDE SEQUENCE [LARGE SCALE GENOMIC DNA]</scope>
</reference>